<dbReference type="AlphaFoldDB" id="A0A5C3Q9R2"/>
<dbReference type="EMBL" id="ML178840">
    <property type="protein sequence ID" value="TFK98306.1"/>
    <property type="molecule type" value="Genomic_DNA"/>
</dbReference>
<dbReference type="Proteomes" id="UP000305067">
    <property type="component" value="Unassembled WGS sequence"/>
</dbReference>
<gene>
    <name evidence="1" type="ORF">BDV98DRAFT_606883</name>
</gene>
<proteinExistence type="predicted"/>
<evidence type="ECO:0000313" key="2">
    <source>
        <dbReference type="Proteomes" id="UP000305067"/>
    </source>
</evidence>
<accession>A0A5C3Q9R2</accession>
<name>A0A5C3Q9R2_9AGAR</name>
<evidence type="ECO:0000313" key="1">
    <source>
        <dbReference type="EMBL" id="TFK98306.1"/>
    </source>
</evidence>
<protein>
    <submittedName>
        <fullName evidence="1">Uncharacterized protein</fullName>
    </submittedName>
</protein>
<reference evidence="1 2" key="1">
    <citation type="journal article" date="2019" name="Nat. Ecol. Evol.">
        <title>Megaphylogeny resolves global patterns of mushroom evolution.</title>
        <authorList>
            <person name="Varga T."/>
            <person name="Krizsan K."/>
            <person name="Foldi C."/>
            <person name="Dima B."/>
            <person name="Sanchez-Garcia M."/>
            <person name="Sanchez-Ramirez S."/>
            <person name="Szollosi G.J."/>
            <person name="Szarkandi J.G."/>
            <person name="Papp V."/>
            <person name="Albert L."/>
            <person name="Andreopoulos W."/>
            <person name="Angelini C."/>
            <person name="Antonin V."/>
            <person name="Barry K.W."/>
            <person name="Bougher N.L."/>
            <person name="Buchanan P."/>
            <person name="Buyck B."/>
            <person name="Bense V."/>
            <person name="Catcheside P."/>
            <person name="Chovatia M."/>
            <person name="Cooper J."/>
            <person name="Damon W."/>
            <person name="Desjardin D."/>
            <person name="Finy P."/>
            <person name="Geml J."/>
            <person name="Haridas S."/>
            <person name="Hughes K."/>
            <person name="Justo A."/>
            <person name="Karasinski D."/>
            <person name="Kautmanova I."/>
            <person name="Kiss B."/>
            <person name="Kocsube S."/>
            <person name="Kotiranta H."/>
            <person name="LaButti K.M."/>
            <person name="Lechner B.E."/>
            <person name="Liimatainen K."/>
            <person name="Lipzen A."/>
            <person name="Lukacs Z."/>
            <person name="Mihaltcheva S."/>
            <person name="Morgado L.N."/>
            <person name="Niskanen T."/>
            <person name="Noordeloos M.E."/>
            <person name="Ohm R.A."/>
            <person name="Ortiz-Santana B."/>
            <person name="Ovrebo C."/>
            <person name="Racz N."/>
            <person name="Riley R."/>
            <person name="Savchenko A."/>
            <person name="Shiryaev A."/>
            <person name="Soop K."/>
            <person name="Spirin V."/>
            <person name="Szebenyi C."/>
            <person name="Tomsovsky M."/>
            <person name="Tulloss R.E."/>
            <person name="Uehling J."/>
            <person name="Grigoriev I.V."/>
            <person name="Vagvolgyi C."/>
            <person name="Papp T."/>
            <person name="Martin F.M."/>
            <person name="Miettinen O."/>
            <person name="Hibbett D.S."/>
            <person name="Nagy L.G."/>
        </authorList>
    </citation>
    <scope>NUCLEOTIDE SEQUENCE [LARGE SCALE GENOMIC DNA]</scope>
    <source>
        <strain evidence="1 2">CBS 309.79</strain>
    </source>
</reference>
<keyword evidence="2" id="KW-1185">Reference proteome</keyword>
<sequence length="164" mass="18582">MAYENHPAFFLCFSDPLTLRQLGSYRFPVLAQLKLFFPPSLSSPESWAKEPAAQTLWSGFFEQHGGIKHGGIKINHLCFGVDLFGRCPFLEELDVGQMMLYCLQPSEGFGPGGFFVCPGTQSGLMKVVVERVHVSATRKQHDAQFRRGFESLEFRDFPELKEMQ</sequence>
<organism evidence="1 2">
    <name type="scientific">Pterulicium gracile</name>
    <dbReference type="NCBI Taxonomy" id="1884261"/>
    <lineage>
        <taxon>Eukaryota</taxon>
        <taxon>Fungi</taxon>
        <taxon>Dikarya</taxon>
        <taxon>Basidiomycota</taxon>
        <taxon>Agaricomycotina</taxon>
        <taxon>Agaricomycetes</taxon>
        <taxon>Agaricomycetidae</taxon>
        <taxon>Agaricales</taxon>
        <taxon>Pleurotineae</taxon>
        <taxon>Pterulaceae</taxon>
        <taxon>Pterulicium</taxon>
    </lineage>
</organism>